<dbReference type="InParanoid" id="A0A2P5ICW6"/>
<accession>A0A2P5ICW6</accession>
<name>A0A2P5ICW6_DIAHE</name>
<evidence type="ECO:0000256" key="1">
    <source>
        <dbReference type="SAM" id="MobiDB-lite"/>
    </source>
</evidence>
<keyword evidence="3" id="KW-1185">Reference proteome</keyword>
<comment type="caution">
    <text evidence="2">The sequence shown here is derived from an EMBL/GenBank/DDBJ whole genome shotgun (WGS) entry which is preliminary data.</text>
</comment>
<protein>
    <submittedName>
        <fullName evidence="2">Uncharacterized protein</fullName>
    </submittedName>
</protein>
<dbReference type="AlphaFoldDB" id="A0A2P5ICW6"/>
<dbReference type="OrthoDB" id="5233399at2759"/>
<reference evidence="2" key="1">
    <citation type="submission" date="2017-09" db="EMBL/GenBank/DDBJ databases">
        <title>Polyketide synthases of a Diaporthe helianthi virulent isolate.</title>
        <authorList>
            <person name="Baroncelli R."/>
        </authorList>
    </citation>
    <scope>NUCLEOTIDE SEQUENCE [LARGE SCALE GENOMIC DNA]</scope>
    <source>
        <strain evidence="2">7/96</strain>
    </source>
</reference>
<evidence type="ECO:0000313" key="2">
    <source>
        <dbReference type="EMBL" id="POS80360.1"/>
    </source>
</evidence>
<sequence>MALDLTPQELQNLQWLQCLQRLHRAQKIQQLAATNGPPTHGTQLRQRGSRYAAPRSNPHQRMLDEVGHANQQNRRAFKTWFRHHSQNLRANLTRDCARMSGEVQRYGVSGPDWFIMQSSRDQLQALIQGLEDAQKLALFDLAMVRQVERGDIPGDKVAVFNTVNGRQGEMPLVVA</sequence>
<organism evidence="2 3">
    <name type="scientific">Diaporthe helianthi</name>
    <dbReference type="NCBI Taxonomy" id="158607"/>
    <lineage>
        <taxon>Eukaryota</taxon>
        <taxon>Fungi</taxon>
        <taxon>Dikarya</taxon>
        <taxon>Ascomycota</taxon>
        <taxon>Pezizomycotina</taxon>
        <taxon>Sordariomycetes</taxon>
        <taxon>Sordariomycetidae</taxon>
        <taxon>Diaporthales</taxon>
        <taxon>Diaporthaceae</taxon>
        <taxon>Diaporthe</taxon>
    </lineage>
</organism>
<dbReference type="Proteomes" id="UP000094444">
    <property type="component" value="Unassembled WGS sequence"/>
</dbReference>
<evidence type="ECO:0000313" key="3">
    <source>
        <dbReference type="Proteomes" id="UP000094444"/>
    </source>
</evidence>
<feature type="compositionally biased region" description="Polar residues" evidence="1">
    <location>
        <begin position="32"/>
        <end position="46"/>
    </location>
</feature>
<feature type="region of interest" description="Disordered" evidence="1">
    <location>
        <begin position="32"/>
        <end position="56"/>
    </location>
</feature>
<dbReference type="EMBL" id="MAVT02000055">
    <property type="protein sequence ID" value="POS80360.1"/>
    <property type="molecule type" value="Genomic_DNA"/>
</dbReference>
<gene>
    <name evidence="2" type="ORF">DHEL01_v201251</name>
</gene>
<proteinExistence type="predicted"/>